<evidence type="ECO:0000313" key="4">
    <source>
        <dbReference type="Proteomes" id="UP001386955"/>
    </source>
</evidence>
<dbReference type="SUPFAM" id="SSF52058">
    <property type="entry name" value="L domain-like"/>
    <property type="match status" value="1"/>
</dbReference>
<dbReference type="PROSITE" id="PS51450">
    <property type="entry name" value="LRR"/>
    <property type="match status" value="1"/>
</dbReference>
<name>A0AAN9SNX3_PSOTE</name>
<dbReference type="PANTHER" id="PTHR11017">
    <property type="entry name" value="LEUCINE-RICH REPEAT-CONTAINING PROTEIN"/>
    <property type="match status" value="1"/>
</dbReference>
<accession>A0AAN9SNX3</accession>
<reference evidence="3 4" key="1">
    <citation type="submission" date="2024-01" db="EMBL/GenBank/DDBJ databases">
        <title>The genomes of 5 underutilized Papilionoideae crops provide insights into root nodulation and disease resistanc.</title>
        <authorList>
            <person name="Jiang F."/>
        </authorList>
    </citation>
    <scope>NUCLEOTIDE SEQUENCE [LARGE SCALE GENOMIC DNA]</scope>
    <source>
        <strain evidence="3">DUOXIRENSHENG_FW03</strain>
        <tissue evidence="3">Leaves</tissue>
    </source>
</reference>
<keyword evidence="1" id="KW-0433">Leucine-rich repeat</keyword>
<keyword evidence="2" id="KW-0677">Repeat</keyword>
<dbReference type="GO" id="GO:0006952">
    <property type="term" value="P:defense response"/>
    <property type="evidence" value="ECO:0007669"/>
    <property type="project" value="InterPro"/>
</dbReference>
<dbReference type="InterPro" id="IPR011713">
    <property type="entry name" value="Leu-rich_rpt_3"/>
</dbReference>
<evidence type="ECO:0000256" key="2">
    <source>
        <dbReference type="ARBA" id="ARBA00022737"/>
    </source>
</evidence>
<dbReference type="AlphaFoldDB" id="A0AAN9SNX3"/>
<organism evidence="3 4">
    <name type="scientific">Psophocarpus tetragonolobus</name>
    <name type="common">Winged bean</name>
    <name type="synonym">Dolichos tetragonolobus</name>
    <dbReference type="NCBI Taxonomy" id="3891"/>
    <lineage>
        <taxon>Eukaryota</taxon>
        <taxon>Viridiplantae</taxon>
        <taxon>Streptophyta</taxon>
        <taxon>Embryophyta</taxon>
        <taxon>Tracheophyta</taxon>
        <taxon>Spermatophyta</taxon>
        <taxon>Magnoliopsida</taxon>
        <taxon>eudicotyledons</taxon>
        <taxon>Gunneridae</taxon>
        <taxon>Pentapetalae</taxon>
        <taxon>rosids</taxon>
        <taxon>fabids</taxon>
        <taxon>Fabales</taxon>
        <taxon>Fabaceae</taxon>
        <taxon>Papilionoideae</taxon>
        <taxon>50 kb inversion clade</taxon>
        <taxon>NPAAA clade</taxon>
        <taxon>indigoferoid/millettioid clade</taxon>
        <taxon>Phaseoleae</taxon>
        <taxon>Psophocarpus</taxon>
    </lineage>
</organism>
<dbReference type="InterPro" id="IPR001611">
    <property type="entry name" value="Leu-rich_rpt"/>
</dbReference>
<dbReference type="Proteomes" id="UP001386955">
    <property type="component" value="Unassembled WGS sequence"/>
</dbReference>
<protein>
    <submittedName>
        <fullName evidence="3">Uncharacterized protein</fullName>
    </submittedName>
</protein>
<dbReference type="Pfam" id="PF07725">
    <property type="entry name" value="LRR_3"/>
    <property type="match status" value="1"/>
</dbReference>
<gene>
    <name evidence="3" type="ORF">VNO78_12415</name>
</gene>
<evidence type="ECO:0000313" key="3">
    <source>
        <dbReference type="EMBL" id="KAK7401101.1"/>
    </source>
</evidence>
<dbReference type="InterPro" id="IPR032675">
    <property type="entry name" value="LRR_dom_sf"/>
</dbReference>
<evidence type="ECO:0000256" key="1">
    <source>
        <dbReference type="ARBA" id="ARBA00022614"/>
    </source>
</evidence>
<dbReference type="PANTHER" id="PTHR11017:SF243">
    <property type="entry name" value="ADP-RIBOSYL CYCLASE_CYCLIC ADP-RIBOSE HYDROLASE"/>
    <property type="match status" value="1"/>
</dbReference>
<dbReference type="EMBL" id="JAYMYS010000003">
    <property type="protein sequence ID" value="KAK7401101.1"/>
    <property type="molecule type" value="Genomic_DNA"/>
</dbReference>
<comment type="caution">
    <text evidence="3">The sequence shown here is derived from an EMBL/GenBank/DDBJ whole genome shotgun (WGS) entry which is preliminary data.</text>
</comment>
<sequence>MYRSTTLYIIIKETCCLEDGLYSAKALLISVYCSLLQEIGLDLWWVESEFLKDIVKDVLGKLTPKYPNQLKGLVGIEESYEHIASLLKIESSDIRTLGIWGMGGIDLGRRSRLWKYEEVHDVLKYNKGTDFVEGIILDLEKLVGDLYLNSDCLAKMTNMRFLKIHGWKRGCRFNVYLPNGLESLSCKLRYLQWEGFCLKSLPSNFCAEKLVELHMRDSKLKKLWDGVQDLVNLKTIDLDDSQNLIEIPDLSMAKNLDRLSLFGCESLCQLHPSILSLPKLTYLILSGCKEIESLNVHSKSLNVLRLRGCLSLKELSVTSEEMTHLDLSQTPIHTLLSSMLSLPKLKYLYLSGCREIKSLNVHLKSLCVLTLTCCSSLKEFSVTSEKLTLLELPNTPICALPSSISHLLSLEELDLSGTNIECLPPIIKILSMLRVLWLNDCKNLVSLPELPPSLRDLYLNDCWKLMSMPKFPPSVKEVSAFNCISLDTDITQELVLQHMLQNHIPYIHQQCHYNPTYSNGEYFIFPIDHVNDKCGFHTIKSSITIPFLPKSHLQGYISFIIISKGPLSDHQLSCSIYRDDMFVGNDSWRCIGSENLISDHVLFWYHNINKFGGTSEAYDPFCNLTFIFEFGGDKDTIKRCGVFPVYLAESVFKLESSSSGSKEILYNVPQPATNGVGVAECNNANEENTEQLFTSKRRRTERDNLPVITSLV</sequence>
<dbReference type="Gene3D" id="3.80.10.10">
    <property type="entry name" value="Ribonuclease Inhibitor"/>
    <property type="match status" value="2"/>
</dbReference>
<dbReference type="InterPro" id="IPR044974">
    <property type="entry name" value="Disease_R_plants"/>
</dbReference>
<keyword evidence="4" id="KW-1185">Reference proteome</keyword>
<proteinExistence type="predicted"/>